<dbReference type="EMBL" id="DYWQ01000051">
    <property type="protein sequence ID" value="HJF44786.1"/>
    <property type="molecule type" value="Genomic_DNA"/>
</dbReference>
<keyword evidence="2" id="KW-1133">Transmembrane helix</keyword>
<feature type="compositionally biased region" description="Basic and acidic residues" evidence="1">
    <location>
        <begin position="179"/>
        <end position="190"/>
    </location>
</feature>
<gene>
    <name evidence="3" type="ORF">K8U72_03250</name>
</gene>
<organism evidence="3 4">
    <name type="scientific">Thermophilibacter provencensis</name>
    <dbReference type="NCBI Taxonomy" id="1852386"/>
    <lineage>
        <taxon>Bacteria</taxon>
        <taxon>Bacillati</taxon>
        <taxon>Actinomycetota</taxon>
        <taxon>Coriobacteriia</taxon>
        <taxon>Coriobacteriales</taxon>
        <taxon>Atopobiaceae</taxon>
        <taxon>Thermophilibacter</taxon>
    </lineage>
</organism>
<evidence type="ECO:0000256" key="1">
    <source>
        <dbReference type="SAM" id="MobiDB-lite"/>
    </source>
</evidence>
<evidence type="ECO:0000313" key="3">
    <source>
        <dbReference type="EMBL" id="HJF44786.1"/>
    </source>
</evidence>
<sequence length="299" mass="28535">MAEKDERRAGILGDFSLSQIVATGLAAATSFALSAQIGIAGSIIGAVIGAVASSVATQVYRNILNASAEKLRSLGPDQTARGTAPVPGEVPPTAGETRLMPTPVPADRTRVAASGTPIAPPEVIDAAHERQRTRLRRRVAVIATVAAVAVVLAYALVVSLATQGAGIGPSLSPAEPVVVDERTEGERAPQADEAPSAGAEDEGASEQPTGPADSPAEGGSATGADDQDADAQGTGAAQPGTGADAGAGTGSDSGSGTGTGAGAQGGTGDSADAGAGSSGTGGAADAGGSTGAADPAGQP</sequence>
<reference evidence="3" key="2">
    <citation type="submission" date="2021-09" db="EMBL/GenBank/DDBJ databases">
        <authorList>
            <person name="Gilroy R."/>
        </authorList>
    </citation>
    <scope>NUCLEOTIDE SEQUENCE</scope>
    <source>
        <strain evidence="3">CHK124-7917</strain>
    </source>
</reference>
<feature type="region of interest" description="Disordered" evidence="1">
    <location>
        <begin position="165"/>
        <end position="299"/>
    </location>
</feature>
<evidence type="ECO:0000256" key="2">
    <source>
        <dbReference type="SAM" id="Phobius"/>
    </source>
</evidence>
<proteinExistence type="predicted"/>
<dbReference type="AlphaFoldDB" id="A0A921KMI7"/>
<feature type="transmembrane region" description="Helical" evidence="2">
    <location>
        <begin position="139"/>
        <end position="161"/>
    </location>
</feature>
<protein>
    <submittedName>
        <fullName evidence="3">Uncharacterized protein</fullName>
    </submittedName>
</protein>
<feature type="transmembrane region" description="Helical" evidence="2">
    <location>
        <begin position="39"/>
        <end position="60"/>
    </location>
</feature>
<feature type="region of interest" description="Disordered" evidence="1">
    <location>
        <begin position="74"/>
        <end position="103"/>
    </location>
</feature>
<reference evidence="3" key="1">
    <citation type="journal article" date="2021" name="PeerJ">
        <title>Extensive microbial diversity within the chicken gut microbiome revealed by metagenomics and culture.</title>
        <authorList>
            <person name="Gilroy R."/>
            <person name="Ravi A."/>
            <person name="Getino M."/>
            <person name="Pursley I."/>
            <person name="Horton D.L."/>
            <person name="Alikhan N.F."/>
            <person name="Baker D."/>
            <person name="Gharbi K."/>
            <person name="Hall N."/>
            <person name="Watson M."/>
            <person name="Adriaenssens E.M."/>
            <person name="Foster-Nyarko E."/>
            <person name="Jarju S."/>
            <person name="Secka A."/>
            <person name="Antonio M."/>
            <person name="Oren A."/>
            <person name="Chaudhuri R.R."/>
            <person name="La Ragione R."/>
            <person name="Hildebrand F."/>
            <person name="Pallen M.J."/>
        </authorList>
    </citation>
    <scope>NUCLEOTIDE SEQUENCE</scope>
    <source>
        <strain evidence="3">CHK124-7917</strain>
    </source>
</reference>
<keyword evidence="2" id="KW-0472">Membrane</keyword>
<dbReference type="RefSeq" id="WP_274958755.1">
    <property type="nucleotide sequence ID" value="NZ_DYWQ01000051.1"/>
</dbReference>
<name>A0A921KMI7_9ACTN</name>
<dbReference type="Proteomes" id="UP000697330">
    <property type="component" value="Unassembled WGS sequence"/>
</dbReference>
<comment type="caution">
    <text evidence="3">The sequence shown here is derived from an EMBL/GenBank/DDBJ whole genome shotgun (WGS) entry which is preliminary data.</text>
</comment>
<feature type="compositionally biased region" description="Gly residues" evidence="1">
    <location>
        <begin position="243"/>
        <end position="268"/>
    </location>
</feature>
<keyword evidence="2" id="KW-0812">Transmembrane</keyword>
<feature type="compositionally biased region" description="Gly residues" evidence="1">
    <location>
        <begin position="276"/>
        <end position="290"/>
    </location>
</feature>
<feature type="transmembrane region" description="Helical" evidence="2">
    <location>
        <begin position="12"/>
        <end position="33"/>
    </location>
</feature>
<accession>A0A921KMI7</accession>
<feature type="compositionally biased region" description="Low complexity" evidence="1">
    <location>
        <begin position="218"/>
        <end position="242"/>
    </location>
</feature>
<evidence type="ECO:0000313" key="4">
    <source>
        <dbReference type="Proteomes" id="UP000697330"/>
    </source>
</evidence>